<dbReference type="GO" id="GO:0005829">
    <property type="term" value="C:cytosol"/>
    <property type="evidence" value="ECO:0007669"/>
    <property type="project" value="TreeGrafter"/>
</dbReference>
<evidence type="ECO:0000313" key="6">
    <source>
        <dbReference type="Proteomes" id="UP000255328"/>
    </source>
</evidence>
<evidence type="ECO:0000256" key="1">
    <source>
        <dbReference type="ARBA" id="ARBA00001946"/>
    </source>
</evidence>
<comment type="cofactor">
    <cofactor evidence="1">
        <name>Mg(2+)</name>
        <dbReference type="ChEBI" id="CHEBI:18420"/>
    </cofactor>
</comment>
<dbReference type="InterPro" id="IPR020476">
    <property type="entry name" value="Nudix_hydrolase"/>
</dbReference>
<dbReference type="EMBL" id="UGGU01000003">
    <property type="protein sequence ID" value="STO31051.1"/>
    <property type="molecule type" value="Genomic_DNA"/>
</dbReference>
<dbReference type="InterPro" id="IPR000086">
    <property type="entry name" value="NUDIX_hydrolase_dom"/>
</dbReference>
<dbReference type="Proteomes" id="UP000255328">
    <property type="component" value="Unassembled WGS sequence"/>
</dbReference>
<evidence type="ECO:0000256" key="3">
    <source>
        <dbReference type="RuleBase" id="RU003476"/>
    </source>
</evidence>
<dbReference type="EC" id="3.6.1.13" evidence="5"/>
<dbReference type="Gene3D" id="3.90.79.10">
    <property type="entry name" value="Nucleoside Triphosphate Pyrophosphohydrolase"/>
    <property type="match status" value="1"/>
</dbReference>
<dbReference type="InterPro" id="IPR020084">
    <property type="entry name" value="NUDIX_hydrolase_CS"/>
</dbReference>
<gene>
    <name evidence="5" type="primary">nudF_1</name>
    <name evidence="5" type="ORF">NCTC10723_00491</name>
</gene>
<dbReference type="PROSITE" id="PS00893">
    <property type="entry name" value="NUDIX_BOX"/>
    <property type="match status" value="1"/>
</dbReference>
<keyword evidence="2 3" id="KW-0378">Hydrolase</keyword>
<dbReference type="PANTHER" id="PTHR11839:SF18">
    <property type="entry name" value="NUDIX HYDROLASE DOMAIN-CONTAINING PROTEIN"/>
    <property type="match status" value="1"/>
</dbReference>
<dbReference type="AlphaFoldDB" id="A0A377GWX1"/>
<feature type="domain" description="Nudix hydrolase" evidence="4">
    <location>
        <begin position="39"/>
        <end position="168"/>
    </location>
</feature>
<name>A0A377GWX1_9FUSO</name>
<keyword evidence="6" id="KW-1185">Reference proteome</keyword>
<dbReference type="RefSeq" id="WP_115269010.1">
    <property type="nucleotide sequence ID" value="NZ_CASFEE010000001.1"/>
</dbReference>
<dbReference type="GO" id="GO:0019693">
    <property type="term" value="P:ribose phosphate metabolic process"/>
    <property type="evidence" value="ECO:0007669"/>
    <property type="project" value="TreeGrafter"/>
</dbReference>
<dbReference type="CDD" id="cd03424">
    <property type="entry name" value="NUDIX_ADPRase_Nudt5_UGPPase_Nudt14"/>
    <property type="match status" value="1"/>
</dbReference>
<dbReference type="GO" id="GO:0006753">
    <property type="term" value="P:nucleoside phosphate metabolic process"/>
    <property type="evidence" value="ECO:0007669"/>
    <property type="project" value="TreeGrafter"/>
</dbReference>
<dbReference type="PROSITE" id="PS51462">
    <property type="entry name" value="NUDIX"/>
    <property type="match status" value="1"/>
</dbReference>
<dbReference type="GO" id="GO:0047631">
    <property type="term" value="F:ADP-ribose diphosphatase activity"/>
    <property type="evidence" value="ECO:0007669"/>
    <property type="project" value="UniProtKB-EC"/>
</dbReference>
<dbReference type="OrthoDB" id="9806150at2"/>
<accession>A0A377GWX1</accession>
<dbReference type="Pfam" id="PF00293">
    <property type="entry name" value="NUDIX"/>
    <property type="match status" value="1"/>
</dbReference>
<protein>
    <submittedName>
        <fullName evidence="5">ADP-ribose pyrophosphatase</fullName>
        <ecNumber evidence="5">3.6.1.13</ecNumber>
    </submittedName>
</protein>
<organism evidence="5 6">
    <name type="scientific">Fusobacterium necrogenes</name>
    <dbReference type="NCBI Taxonomy" id="858"/>
    <lineage>
        <taxon>Bacteria</taxon>
        <taxon>Fusobacteriati</taxon>
        <taxon>Fusobacteriota</taxon>
        <taxon>Fusobacteriia</taxon>
        <taxon>Fusobacteriales</taxon>
        <taxon>Fusobacteriaceae</taxon>
        <taxon>Fusobacterium</taxon>
    </lineage>
</organism>
<comment type="similarity">
    <text evidence="3">Belongs to the Nudix hydrolase family.</text>
</comment>
<dbReference type="PRINTS" id="PR00502">
    <property type="entry name" value="NUDIXFAMILY"/>
</dbReference>
<evidence type="ECO:0000259" key="4">
    <source>
        <dbReference type="PROSITE" id="PS51462"/>
    </source>
</evidence>
<proteinExistence type="inferred from homology"/>
<reference evidence="5 6" key="1">
    <citation type="submission" date="2018-06" db="EMBL/GenBank/DDBJ databases">
        <authorList>
            <consortium name="Pathogen Informatics"/>
            <person name="Doyle S."/>
        </authorList>
    </citation>
    <scope>NUCLEOTIDE SEQUENCE [LARGE SCALE GENOMIC DNA]</scope>
    <source>
        <strain evidence="5 6">NCTC10723</strain>
    </source>
</reference>
<dbReference type="InterPro" id="IPR015797">
    <property type="entry name" value="NUDIX_hydrolase-like_dom_sf"/>
</dbReference>
<dbReference type="SUPFAM" id="SSF55811">
    <property type="entry name" value="Nudix"/>
    <property type="match status" value="1"/>
</dbReference>
<evidence type="ECO:0000313" key="5">
    <source>
        <dbReference type="EMBL" id="STO31051.1"/>
    </source>
</evidence>
<dbReference type="PANTHER" id="PTHR11839">
    <property type="entry name" value="UDP/ADP-SUGAR PYROPHOSPHATASE"/>
    <property type="match status" value="1"/>
</dbReference>
<evidence type="ECO:0000256" key="2">
    <source>
        <dbReference type="ARBA" id="ARBA00022801"/>
    </source>
</evidence>
<sequence>MDKYEELEKKEIFKNEHIQVYSKKLKLPNEKIVNWTFTGKKDAVGIVAVFEDNSILLVKQYRPAVKMTTLEIPAGLLEEGEAPIEAALRELEEETGYKAQKIEKICEYYMSPAISEGKFFLFYAEELIKTEQHLDEEEFIDIVKLNLEDLDINSLSDGKSIIAVEYAKKKREIKL</sequence>